<evidence type="ECO:0000313" key="1">
    <source>
        <dbReference type="EMBL" id="CAN0198368.1"/>
    </source>
</evidence>
<sequence length="183" mass="19974">MLVVIAINSKHSGTSSACLHVPGCEFFLLKSSAGDLERAYSTFRGEGRGTLSNRHRGQGRRDGRQVPLFKKEPWVWRREDTDVEGPVLPVLEGNSPREGGGWLGPQPSLSPPHSAGFSGNKKESAGYNQPHPQPQMSTRPCREDDGRVSLRMCSLETSLRGVSSRTWVVALLASEEGEPGRVP</sequence>
<reference evidence="1" key="1">
    <citation type="submission" date="2023-05" db="EMBL/GenBank/DDBJ databases">
        <authorList>
            <consortium name="ELIXIR-Norway"/>
        </authorList>
    </citation>
    <scope>NUCLEOTIDE SEQUENCE</scope>
</reference>
<dbReference type="EMBL" id="OX596107">
    <property type="protein sequence ID" value="CAN0198368.1"/>
    <property type="molecule type" value="Genomic_DNA"/>
</dbReference>
<proteinExistence type="predicted"/>
<organism evidence="1 2">
    <name type="scientific">Rangifer tarandus platyrhynchus</name>
    <name type="common">Svalbard reindeer</name>
    <dbReference type="NCBI Taxonomy" id="3082113"/>
    <lineage>
        <taxon>Eukaryota</taxon>
        <taxon>Metazoa</taxon>
        <taxon>Chordata</taxon>
        <taxon>Craniata</taxon>
        <taxon>Vertebrata</taxon>
        <taxon>Euteleostomi</taxon>
        <taxon>Mammalia</taxon>
        <taxon>Eutheria</taxon>
        <taxon>Laurasiatheria</taxon>
        <taxon>Artiodactyla</taxon>
        <taxon>Ruminantia</taxon>
        <taxon>Pecora</taxon>
        <taxon>Cervidae</taxon>
        <taxon>Odocoileinae</taxon>
        <taxon>Rangifer</taxon>
    </lineage>
</organism>
<reference evidence="1" key="2">
    <citation type="submission" date="2025-03" db="EMBL/GenBank/DDBJ databases">
        <authorList>
            <consortium name="ELIXIR-Norway"/>
            <consortium name="Elixir Norway"/>
        </authorList>
    </citation>
    <scope>NUCLEOTIDE SEQUENCE</scope>
</reference>
<dbReference type="Proteomes" id="UP001162501">
    <property type="component" value="Chromosome 23"/>
</dbReference>
<name>A0AC59Z3B3_RANTA</name>
<protein>
    <submittedName>
        <fullName evidence="1">Uncharacterized protein</fullName>
    </submittedName>
</protein>
<evidence type="ECO:0000313" key="2">
    <source>
        <dbReference type="Proteomes" id="UP001162501"/>
    </source>
</evidence>
<accession>A0AC59Z3B3</accession>
<gene>
    <name evidence="1" type="ORF">MRATA1EN22A_LOCUS13527</name>
</gene>